<proteinExistence type="predicted"/>
<organism evidence="2 3">
    <name type="scientific">Desulfonema magnum</name>
    <dbReference type="NCBI Taxonomy" id="45655"/>
    <lineage>
        <taxon>Bacteria</taxon>
        <taxon>Pseudomonadati</taxon>
        <taxon>Thermodesulfobacteriota</taxon>
        <taxon>Desulfobacteria</taxon>
        <taxon>Desulfobacterales</taxon>
        <taxon>Desulfococcaceae</taxon>
        <taxon>Desulfonema</taxon>
    </lineage>
</organism>
<dbReference type="InterPro" id="IPR003741">
    <property type="entry name" value="LUD_dom"/>
</dbReference>
<dbReference type="PIRSF" id="PIRSF020269">
    <property type="entry name" value="DUF1121"/>
    <property type="match status" value="1"/>
</dbReference>
<name>A0A975BIH4_9BACT</name>
<sequence>MKMKDTHHAWLWQKLAEKCVRNLTKHGFEANFVSSSEQACSMILDMVSDYESFGFGGSDTTRALGIIEALRSRGKTIYDHWQSDLTREDDLDIRLDQGRCDCFFCSANAISATGEIVNVDGIGNRTNAMTFGPKKVVIVAGMNKVTQDIDSALRRVREIAAPMRAKSLGMETPCAETGICSDCNVPQRICRVTAILHRKPMLTDISVILVGQALGF</sequence>
<dbReference type="InterPro" id="IPR037171">
    <property type="entry name" value="NagB/RpiA_transferase-like"/>
</dbReference>
<dbReference type="EMBL" id="CP061800">
    <property type="protein sequence ID" value="QTA85953.1"/>
    <property type="molecule type" value="Genomic_DNA"/>
</dbReference>
<dbReference type="AlphaFoldDB" id="A0A975BIH4"/>
<keyword evidence="3" id="KW-1185">Reference proteome</keyword>
<dbReference type="PANTHER" id="PTHR36179">
    <property type="entry name" value="LUD_DOM DOMAIN-CONTAINING PROTEIN"/>
    <property type="match status" value="1"/>
</dbReference>
<accession>A0A975BIH4</accession>
<feature type="domain" description="LUD" evidence="1">
    <location>
        <begin position="17"/>
        <end position="210"/>
    </location>
</feature>
<evidence type="ECO:0000313" key="2">
    <source>
        <dbReference type="EMBL" id="QTA85953.1"/>
    </source>
</evidence>
<evidence type="ECO:0000259" key="1">
    <source>
        <dbReference type="Pfam" id="PF02589"/>
    </source>
</evidence>
<dbReference type="InterPro" id="IPR009501">
    <property type="entry name" value="UCP020269"/>
</dbReference>
<dbReference type="Pfam" id="PF02589">
    <property type="entry name" value="LUD_dom"/>
    <property type="match status" value="1"/>
</dbReference>
<reference evidence="2" key="1">
    <citation type="journal article" date="2021" name="Microb. Physiol.">
        <title>Proteogenomic Insights into the Physiology of Marine, Sulfate-Reducing, Filamentous Desulfonema limicola and Desulfonema magnum.</title>
        <authorList>
            <person name="Schnaars V."/>
            <person name="Wohlbrand L."/>
            <person name="Scheve S."/>
            <person name="Hinrichs C."/>
            <person name="Reinhardt R."/>
            <person name="Rabus R."/>
        </authorList>
    </citation>
    <scope>NUCLEOTIDE SEQUENCE</scope>
    <source>
        <strain evidence="2">4be13</strain>
    </source>
</reference>
<protein>
    <submittedName>
        <fullName evidence="2">LUD domain-containing protein</fullName>
    </submittedName>
</protein>
<dbReference type="Gene3D" id="3.40.50.10420">
    <property type="entry name" value="NagB/RpiA/CoA transferase-like"/>
    <property type="match status" value="1"/>
</dbReference>
<dbReference type="SUPFAM" id="SSF100950">
    <property type="entry name" value="NagB/RpiA/CoA transferase-like"/>
    <property type="match status" value="1"/>
</dbReference>
<dbReference type="Proteomes" id="UP000663722">
    <property type="component" value="Chromosome"/>
</dbReference>
<evidence type="ECO:0000313" key="3">
    <source>
        <dbReference type="Proteomes" id="UP000663722"/>
    </source>
</evidence>
<gene>
    <name evidence="2" type="ORF">dnm_019700</name>
</gene>
<dbReference type="KEGG" id="dmm:dnm_019700"/>
<dbReference type="PANTHER" id="PTHR36179:SF2">
    <property type="entry name" value="LUD DOMAIN-CONTAINING PROTEIN"/>
    <property type="match status" value="1"/>
</dbReference>
<dbReference type="InterPro" id="IPR024185">
    <property type="entry name" value="FTHF_cligase-like_sf"/>
</dbReference>